<proteinExistence type="predicted"/>
<keyword evidence="3" id="KW-1185">Reference proteome</keyword>
<evidence type="ECO:0000256" key="1">
    <source>
        <dbReference type="SAM" id="MobiDB-lite"/>
    </source>
</evidence>
<evidence type="ECO:0000313" key="2">
    <source>
        <dbReference type="EMBL" id="CAH3136476.1"/>
    </source>
</evidence>
<reference evidence="2 3" key="1">
    <citation type="submission" date="2022-05" db="EMBL/GenBank/DDBJ databases">
        <authorList>
            <consortium name="Genoscope - CEA"/>
            <person name="William W."/>
        </authorList>
    </citation>
    <scope>NUCLEOTIDE SEQUENCE [LARGE SCALE GENOMIC DNA]</scope>
</reference>
<name>A0AAU9X4V1_9CNID</name>
<feature type="compositionally biased region" description="Basic residues" evidence="1">
    <location>
        <begin position="318"/>
        <end position="327"/>
    </location>
</feature>
<dbReference type="Proteomes" id="UP001159428">
    <property type="component" value="Unassembled WGS sequence"/>
</dbReference>
<dbReference type="AlphaFoldDB" id="A0AAU9X4V1"/>
<dbReference type="EMBL" id="CALNXJ010000030">
    <property type="protein sequence ID" value="CAH3136476.1"/>
    <property type="molecule type" value="Genomic_DNA"/>
</dbReference>
<protein>
    <submittedName>
        <fullName evidence="2">Uncharacterized protein</fullName>
    </submittedName>
</protein>
<gene>
    <name evidence="2" type="ORF">PMEA_00017735</name>
</gene>
<organism evidence="2 3">
    <name type="scientific">Pocillopora meandrina</name>
    <dbReference type="NCBI Taxonomy" id="46732"/>
    <lineage>
        <taxon>Eukaryota</taxon>
        <taxon>Metazoa</taxon>
        <taxon>Cnidaria</taxon>
        <taxon>Anthozoa</taxon>
        <taxon>Hexacorallia</taxon>
        <taxon>Scleractinia</taxon>
        <taxon>Astrocoeniina</taxon>
        <taxon>Pocilloporidae</taxon>
        <taxon>Pocillopora</taxon>
    </lineage>
</organism>
<sequence>MQTCIGRALHRCKNSSDSTTLGKINQIKRVAAASEEYYCSYGGVNPDPFNGKVMQGCRKKAHKKMRKCPSSFHKRFSDDNGSTALCRKYSNLKKCVIKVAERFCQKTPEVKNLIKIYQDPFNPYCPGGGDAKKPKPRSAISSPFGLCTKREYLTRSRVCLADFVQTLQKNPKKPCRSVFMEKLHNCAKKVALHCHRNDTSYNKKRIETGFKRSRSFQQRRYCEGTQVQFPYPAVKHDQCVGSYLEQKNKCAQRFVATYVKNKADKSLCSKYAEAKLCAKNETLKSCKVTPQLQDDVDFIYDEFNPFCSKRKDPQERILRKKPSRQPRRSPVQDVEEKIRPSRGKKISSKVSILVAILCSVLSIVS</sequence>
<evidence type="ECO:0000313" key="3">
    <source>
        <dbReference type="Proteomes" id="UP001159428"/>
    </source>
</evidence>
<comment type="caution">
    <text evidence="2">The sequence shown here is derived from an EMBL/GenBank/DDBJ whole genome shotgun (WGS) entry which is preliminary data.</text>
</comment>
<accession>A0AAU9X4V1</accession>
<feature type="region of interest" description="Disordered" evidence="1">
    <location>
        <begin position="318"/>
        <end position="340"/>
    </location>
</feature>